<name>B9Y6R4_9FIRM</name>
<reference evidence="1 2" key="1">
    <citation type="submission" date="2008-12" db="EMBL/GenBank/DDBJ databases">
        <authorList>
            <person name="Fulton L."/>
            <person name="Clifton S."/>
            <person name="Fulton B."/>
            <person name="Xu J."/>
            <person name="Minx P."/>
            <person name="Pepin K.H."/>
            <person name="Johnson M."/>
            <person name="Bhonagiri V."/>
            <person name="Nash W.E."/>
            <person name="Mardis E.R."/>
            <person name="Wilson R.K."/>
        </authorList>
    </citation>
    <scope>NUCLEOTIDE SEQUENCE [LARGE SCALE GENOMIC DNA]</scope>
    <source>
        <strain evidence="1 2">DSM 12042</strain>
    </source>
</reference>
<dbReference type="EMBL" id="ACCF01000084">
    <property type="protein sequence ID" value="EEF68334.1"/>
    <property type="molecule type" value="Genomic_DNA"/>
</dbReference>
<organism evidence="1 2">
    <name type="scientific">Holdemania filiformis DSM 12042</name>
    <dbReference type="NCBI Taxonomy" id="545696"/>
    <lineage>
        <taxon>Bacteria</taxon>
        <taxon>Bacillati</taxon>
        <taxon>Bacillota</taxon>
        <taxon>Erysipelotrichia</taxon>
        <taxon>Erysipelotrichales</taxon>
        <taxon>Erysipelotrichaceae</taxon>
        <taxon>Holdemania</taxon>
    </lineage>
</organism>
<sequence length="188" mass="21990">MNLNYNQNYSYEEIAVLLKRIKECIVNDNYILSQNENRKENMDFIREYNIYSSKQKAILLNIQVEDFCHSLKNTKPGYEYETLYVFAPHAELYHGDDRKERVQIYTKFNIIRLKNGERVVVISFHPLHKPIKTLFQQDKRRLPQSDEPSKTSLMSVESGVKTNSLTSVKTNFSSIFKMNACFGVAECG</sequence>
<proteinExistence type="predicted"/>
<dbReference type="Proteomes" id="UP000005950">
    <property type="component" value="Unassembled WGS sequence"/>
</dbReference>
<evidence type="ECO:0000313" key="2">
    <source>
        <dbReference type="Proteomes" id="UP000005950"/>
    </source>
</evidence>
<protein>
    <submittedName>
        <fullName evidence="1">Uncharacterized protein</fullName>
    </submittedName>
</protein>
<dbReference type="RefSeq" id="WP_006058699.1">
    <property type="nucleotide sequence ID" value="NZ_GG657556.1"/>
</dbReference>
<accession>B9Y6R4</accession>
<dbReference type="AlphaFoldDB" id="B9Y6R4"/>
<evidence type="ECO:0000313" key="1">
    <source>
        <dbReference type="EMBL" id="EEF68334.1"/>
    </source>
</evidence>
<dbReference type="eggNOG" id="ENOG5032RDG">
    <property type="taxonomic scope" value="Bacteria"/>
</dbReference>
<dbReference type="STRING" id="545696.HOLDEFILI_01507"/>
<reference evidence="1 2" key="2">
    <citation type="submission" date="2009-02" db="EMBL/GenBank/DDBJ databases">
        <title>Draft genome sequence of Holdemania filiformis DSM 12042.</title>
        <authorList>
            <person name="Sudarsanam P."/>
            <person name="Ley R."/>
            <person name="Guruge J."/>
            <person name="Turnbaugh P.J."/>
            <person name="Mahowald M."/>
            <person name="Liep D."/>
            <person name="Gordon J."/>
        </authorList>
    </citation>
    <scope>NUCLEOTIDE SEQUENCE [LARGE SCALE GENOMIC DNA]</scope>
    <source>
        <strain evidence="1 2">DSM 12042</strain>
    </source>
</reference>
<gene>
    <name evidence="1" type="ORF">HOLDEFILI_01507</name>
</gene>
<dbReference type="HOGENOM" id="CLU_123812_0_0_9"/>
<comment type="caution">
    <text evidence="1">The sequence shown here is derived from an EMBL/GenBank/DDBJ whole genome shotgun (WGS) entry which is preliminary data.</text>
</comment>